<gene>
    <name evidence="1" type="ORF">C1H46_010811</name>
</gene>
<keyword evidence="2" id="KW-1185">Reference proteome</keyword>
<proteinExistence type="predicted"/>
<sequence length="163" mass="18527">MTEQDCSPSIYACRKPGFSKPIGLLDPWNGRIYKTLQLTDKSGMPDMTWPRDEQVLGGLRTTTMQYRRLEIVEDHIPDFQYHVLTDTTPGEFDVDCMRWRIPASVALMSAVDEENRDEDGFHRMTYSGEDKGGACVSHVLLAATVMLLDFLCFKTVKDGDYCC</sequence>
<dbReference type="AlphaFoldDB" id="A0A540MXH3"/>
<evidence type="ECO:0000313" key="2">
    <source>
        <dbReference type="Proteomes" id="UP000315295"/>
    </source>
</evidence>
<reference evidence="1 2" key="1">
    <citation type="journal article" date="2019" name="G3 (Bethesda)">
        <title>Sequencing of a Wild Apple (Malus baccata) Genome Unravels the Differences Between Cultivated and Wild Apple Species Regarding Disease Resistance and Cold Tolerance.</title>
        <authorList>
            <person name="Chen X."/>
        </authorList>
    </citation>
    <scope>NUCLEOTIDE SEQUENCE [LARGE SCALE GENOMIC DNA]</scope>
    <source>
        <strain evidence="2">cv. Shandingzi</strain>
        <tissue evidence="1">Leaves</tissue>
    </source>
</reference>
<accession>A0A540MXH3</accession>
<protein>
    <submittedName>
        <fullName evidence="1">Uncharacterized protein</fullName>
    </submittedName>
</protein>
<dbReference type="Gene3D" id="3.10.20.90">
    <property type="entry name" value="Phosphatidylinositol 3-kinase Catalytic Subunit, Chain A, domain 1"/>
    <property type="match status" value="1"/>
</dbReference>
<comment type="caution">
    <text evidence="1">The sequence shown here is derived from an EMBL/GenBank/DDBJ whole genome shotgun (WGS) entry which is preliminary data.</text>
</comment>
<dbReference type="Proteomes" id="UP000315295">
    <property type="component" value="Unassembled WGS sequence"/>
</dbReference>
<dbReference type="EMBL" id="VIEB01000153">
    <property type="protein sequence ID" value="TQE03496.1"/>
    <property type="molecule type" value="Genomic_DNA"/>
</dbReference>
<evidence type="ECO:0000313" key="1">
    <source>
        <dbReference type="EMBL" id="TQE03496.1"/>
    </source>
</evidence>
<name>A0A540MXH3_MALBA</name>
<organism evidence="1 2">
    <name type="scientific">Malus baccata</name>
    <name type="common">Siberian crab apple</name>
    <name type="synonym">Pyrus baccata</name>
    <dbReference type="NCBI Taxonomy" id="106549"/>
    <lineage>
        <taxon>Eukaryota</taxon>
        <taxon>Viridiplantae</taxon>
        <taxon>Streptophyta</taxon>
        <taxon>Embryophyta</taxon>
        <taxon>Tracheophyta</taxon>
        <taxon>Spermatophyta</taxon>
        <taxon>Magnoliopsida</taxon>
        <taxon>eudicotyledons</taxon>
        <taxon>Gunneridae</taxon>
        <taxon>Pentapetalae</taxon>
        <taxon>rosids</taxon>
        <taxon>fabids</taxon>
        <taxon>Rosales</taxon>
        <taxon>Rosaceae</taxon>
        <taxon>Amygdaloideae</taxon>
        <taxon>Maleae</taxon>
        <taxon>Malus</taxon>
    </lineage>
</organism>